<dbReference type="CDD" id="cd02412">
    <property type="entry name" value="KH-II_30S_S3"/>
    <property type="match status" value="1"/>
</dbReference>
<dbReference type="Pfam" id="PF07650">
    <property type="entry name" value="KH_2"/>
    <property type="match status" value="1"/>
</dbReference>
<dbReference type="SUPFAM" id="SSF54821">
    <property type="entry name" value="Ribosomal protein S3 C-terminal domain"/>
    <property type="match status" value="1"/>
</dbReference>
<dbReference type="InterPro" id="IPR057258">
    <property type="entry name" value="Ribosomal_uS3"/>
</dbReference>
<dbReference type="InterPro" id="IPR001351">
    <property type="entry name" value="Ribosomal_uS3_C"/>
</dbReference>
<comment type="similarity">
    <text evidence="1 8 9">Belongs to the universal ribosomal protein uS3 family.</text>
</comment>
<evidence type="ECO:0000313" key="12">
    <source>
        <dbReference type="Proteomes" id="UP001314181"/>
    </source>
</evidence>
<dbReference type="Gene3D" id="3.30.300.20">
    <property type="match status" value="1"/>
</dbReference>
<dbReference type="EMBL" id="CAWVOK010000026">
    <property type="protein sequence ID" value="CAK8163248.1"/>
    <property type="molecule type" value="Genomic_DNA"/>
</dbReference>
<dbReference type="InterPro" id="IPR036419">
    <property type="entry name" value="Ribosomal_S3_C_sf"/>
</dbReference>
<dbReference type="SUPFAM" id="SSF54814">
    <property type="entry name" value="Prokaryotic type KH domain (KH-domain type II)"/>
    <property type="match status" value="1"/>
</dbReference>
<evidence type="ECO:0000256" key="8">
    <source>
        <dbReference type="HAMAP-Rule" id="MF_01309"/>
    </source>
</evidence>
<dbReference type="InterPro" id="IPR004087">
    <property type="entry name" value="KH_dom"/>
</dbReference>
<feature type="domain" description="KH type-2" evidence="10">
    <location>
        <begin position="39"/>
        <end position="107"/>
    </location>
</feature>
<dbReference type="PROSITE" id="PS50823">
    <property type="entry name" value="KH_TYPE_2"/>
    <property type="match status" value="1"/>
</dbReference>
<evidence type="ECO:0000256" key="2">
    <source>
        <dbReference type="ARBA" id="ARBA00022730"/>
    </source>
</evidence>
<dbReference type="PROSITE" id="PS00548">
    <property type="entry name" value="RIBOSOMAL_S3"/>
    <property type="match status" value="1"/>
</dbReference>
<dbReference type="InterPro" id="IPR004044">
    <property type="entry name" value="KH_dom_type_2"/>
</dbReference>
<evidence type="ECO:0000256" key="3">
    <source>
        <dbReference type="ARBA" id="ARBA00022884"/>
    </source>
</evidence>
<keyword evidence="2 8" id="KW-0699">rRNA-binding</keyword>
<accession>A0ABM9N8J5</accession>
<dbReference type="InterPro" id="IPR005704">
    <property type="entry name" value="Ribosomal_uS3_bac-typ"/>
</dbReference>
<reference evidence="11 12" key="1">
    <citation type="submission" date="2024-01" db="EMBL/GenBank/DDBJ databases">
        <authorList>
            <person name="Kunselman E."/>
        </authorList>
    </citation>
    <scope>NUCLEOTIDE SEQUENCE [LARGE SCALE GENOMIC DNA]</scope>
    <source>
        <strain evidence="11">2 abalone samples</strain>
    </source>
</reference>
<keyword evidence="3 8" id="KW-0694">RNA-binding</keyword>
<dbReference type="Proteomes" id="UP001314181">
    <property type="component" value="Unassembled WGS sequence"/>
</dbReference>
<evidence type="ECO:0000256" key="9">
    <source>
        <dbReference type="RuleBase" id="RU003624"/>
    </source>
</evidence>
<organism evidence="11 12">
    <name type="scientific">Candidatus Xenohaliotis californiensis</name>
    <dbReference type="NCBI Taxonomy" id="84677"/>
    <lineage>
        <taxon>Bacteria</taxon>
        <taxon>Pseudomonadati</taxon>
        <taxon>Pseudomonadota</taxon>
        <taxon>Alphaproteobacteria</taxon>
        <taxon>Rickettsiales</taxon>
        <taxon>Anaplasmataceae</taxon>
        <taxon>Candidatus Xenohaliotis</taxon>
    </lineage>
</organism>
<comment type="subunit">
    <text evidence="8">Part of the 30S ribosomal subunit. Forms a tight complex with proteins S10 and S14.</text>
</comment>
<sequence>MGQKVNPKGFRLILNRDWDSIWHVDKDKYIINLHEDIKIRSFINKTFKHALVNRVVIKRQSNIVVNIHAVRAGVIIGKNGADIEKASQYVRKITNIKDVDINVVEIKKPELCARLIAANITQQLEKRVSFRKAMKRAVTSSLRFGVKGIKISCSGRLGGAEIARTEWYKEGRMPLHTLRANIDYALVEAHTVYGIIGTKVWVYS</sequence>
<comment type="function">
    <text evidence="6 8">Binds the lower part of the 30S subunit head. Binds mRNA in the 70S ribosome, positioning it for translation.</text>
</comment>
<protein>
    <recommendedName>
        <fullName evidence="7 8">Small ribosomal subunit protein uS3</fullName>
    </recommendedName>
</protein>
<evidence type="ECO:0000256" key="7">
    <source>
        <dbReference type="ARBA" id="ARBA00035257"/>
    </source>
</evidence>
<evidence type="ECO:0000256" key="4">
    <source>
        <dbReference type="ARBA" id="ARBA00022980"/>
    </source>
</evidence>
<dbReference type="NCBIfam" id="TIGR01009">
    <property type="entry name" value="rpsC_bact"/>
    <property type="match status" value="1"/>
</dbReference>
<proteinExistence type="inferred from homology"/>
<evidence type="ECO:0000256" key="5">
    <source>
        <dbReference type="ARBA" id="ARBA00023274"/>
    </source>
</evidence>
<comment type="caution">
    <text evidence="11">The sequence shown here is derived from an EMBL/GenBank/DDBJ whole genome shotgun (WGS) entry which is preliminary data.</text>
</comment>
<evidence type="ECO:0000259" key="10">
    <source>
        <dbReference type="PROSITE" id="PS50823"/>
    </source>
</evidence>
<dbReference type="InterPro" id="IPR018280">
    <property type="entry name" value="Ribosomal_uS3_CS"/>
</dbReference>
<keyword evidence="12" id="KW-1185">Reference proteome</keyword>
<evidence type="ECO:0000313" key="11">
    <source>
        <dbReference type="EMBL" id="CAK8163248.1"/>
    </source>
</evidence>
<keyword evidence="4 8" id="KW-0689">Ribosomal protein</keyword>
<dbReference type="HAMAP" id="MF_01309_B">
    <property type="entry name" value="Ribosomal_uS3_B"/>
    <property type="match status" value="1"/>
</dbReference>
<dbReference type="InterPro" id="IPR009019">
    <property type="entry name" value="KH_sf_prok-type"/>
</dbReference>
<dbReference type="Gene3D" id="3.30.1140.32">
    <property type="entry name" value="Ribosomal protein S3, C-terminal domain"/>
    <property type="match status" value="1"/>
</dbReference>
<dbReference type="PANTHER" id="PTHR11760:SF19">
    <property type="entry name" value="SMALL RIBOSOMAL SUBUNIT PROTEIN US3C"/>
    <property type="match status" value="1"/>
</dbReference>
<dbReference type="SMART" id="SM00322">
    <property type="entry name" value="KH"/>
    <property type="match status" value="1"/>
</dbReference>
<evidence type="ECO:0000256" key="6">
    <source>
        <dbReference type="ARBA" id="ARBA00024998"/>
    </source>
</evidence>
<evidence type="ECO:0000256" key="1">
    <source>
        <dbReference type="ARBA" id="ARBA00010761"/>
    </source>
</evidence>
<name>A0ABM9N8J5_9RICK</name>
<dbReference type="RefSeq" id="WP_338364284.1">
    <property type="nucleotide sequence ID" value="NZ_CAWVOK010000026.1"/>
</dbReference>
<dbReference type="Pfam" id="PF00189">
    <property type="entry name" value="Ribosomal_S3_C"/>
    <property type="match status" value="1"/>
</dbReference>
<gene>
    <name evidence="8 11" type="primary">rpsC</name>
    <name evidence="11" type="ORF">CAXC1_330008</name>
</gene>
<dbReference type="PANTHER" id="PTHR11760">
    <property type="entry name" value="30S/40S RIBOSOMAL PROTEIN S3"/>
    <property type="match status" value="1"/>
</dbReference>
<dbReference type="InterPro" id="IPR015946">
    <property type="entry name" value="KH_dom-like_a/b"/>
</dbReference>
<keyword evidence="5 8" id="KW-0687">Ribonucleoprotein</keyword>